<evidence type="ECO:0000313" key="3">
    <source>
        <dbReference type="EMBL" id="KAK7948715.1"/>
    </source>
</evidence>
<proteinExistence type="predicted"/>
<gene>
    <name evidence="3" type="ORF">PG986_009601</name>
</gene>
<dbReference type="PANTHER" id="PTHR45964:SF9">
    <property type="entry name" value="SULFOTRANSFERASE"/>
    <property type="match status" value="1"/>
</dbReference>
<dbReference type="PROSITE" id="PS51212">
    <property type="entry name" value="WSC"/>
    <property type="match status" value="1"/>
</dbReference>
<dbReference type="Pfam" id="PF01822">
    <property type="entry name" value="WSC"/>
    <property type="match status" value="1"/>
</dbReference>
<accession>A0ABR1Q8E3</accession>
<name>A0ABR1Q8E3_9PEZI</name>
<evidence type="ECO:0000256" key="1">
    <source>
        <dbReference type="ARBA" id="ARBA00022737"/>
    </source>
</evidence>
<dbReference type="GeneID" id="92078885"/>
<dbReference type="RefSeq" id="XP_066698221.1">
    <property type="nucleotide sequence ID" value="XM_066845823.1"/>
</dbReference>
<sequence length="73" mass="7719">MDQRQMTVEHCIDGCAVGSYKFAGLECGSECWCSNTAPKYDPVDPAECDMGCTGDAAAVCGGVSRILVYTKSD</sequence>
<feature type="domain" description="WSC" evidence="2">
    <location>
        <begin position="1"/>
        <end position="72"/>
    </location>
</feature>
<dbReference type="EMBL" id="JAQQWE010000006">
    <property type="protein sequence ID" value="KAK7948715.1"/>
    <property type="molecule type" value="Genomic_DNA"/>
</dbReference>
<comment type="caution">
    <text evidence="3">The sequence shown here is derived from an EMBL/GenBank/DDBJ whole genome shotgun (WGS) entry which is preliminary data.</text>
</comment>
<dbReference type="Proteomes" id="UP001391051">
    <property type="component" value="Unassembled WGS sequence"/>
</dbReference>
<evidence type="ECO:0000259" key="2">
    <source>
        <dbReference type="PROSITE" id="PS51212"/>
    </source>
</evidence>
<reference evidence="3 4" key="1">
    <citation type="submission" date="2023-01" db="EMBL/GenBank/DDBJ databases">
        <title>Analysis of 21 Apiospora genomes using comparative genomics revels a genus with tremendous synthesis potential of carbohydrate active enzymes and secondary metabolites.</title>
        <authorList>
            <person name="Sorensen T."/>
        </authorList>
    </citation>
    <scope>NUCLEOTIDE SEQUENCE [LARGE SCALE GENOMIC DNA]</scope>
    <source>
        <strain evidence="3 4">CBS 24483</strain>
    </source>
</reference>
<dbReference type="SMART" id="SM00321">
    <property type="entry name" value="WSC"/>
    <property type="match status" value="1"/>
</dbReference>
<dbReference type="InterPro" id="IPR002889">
    <property type="entry name" value="WSC_carb-bd"/>
</dbReference>
<dbReference type="InterPro" id="IPR051589">
    <property type="entry name" value="Sialate-O-sulfotransferase"/>
</dbReference>
<dbReference type="PANTHER" id="PTHR45964">
    <property type="entry name" value="WSCD FAMILY MEMBER CG9164"/>
    <property type="match status" value="1"/>
</dbReference>
<keyword evidence="4" id="KW-1185">Reference proteome</keyword>
<keyword evidence="1" id="KW-0677">Repeat</keyword>
<organism evidence="3 4">
    <name type="scientific">Apiospora aurea</name>
    <dbReference type="NCBI Taxonomy" id="335848"/>
    <lineage>
        <taxon>Eukaryota</taxon>
        <taxon>Fungi</taxon>
        <taxon>Dikarya</taxon>
        <taxon>Ascomycota</taxon>
        <taxon>Pezizomycotina</taxon>
        <taxon>Sordariomycetes</taxon>
        <taxon>Xylariomycetidae</taxon>
        <taxon>Amphisphaeriales</taxon>
        <taxon>Apiosporaceae</taxon>
        <taxon>Apiospora</taxon>
    </lineage>
</organism>
<evidence type="ECO:0000313" key="4">
    <source>
        <dbReference type="Proteomes" id="UP001391051"/>
    </source>
</evidence>
<protein>
    <submittedName>
        <fullName evidence="3">Copper radical oxidase</fullName>
    </submittedName>
</protein>